<dbReference type="InterPro" id="IPR011197">
    <property type="entry name" value="UCP012318"/>
</dbReference>
<dbReference type="PANTHER" id="PTHR42782:SF4">
    <property type="entry name" value="DUF455 DOMAIN-CONTAINING PROTEIN"/>
    <property type="match status" value="1"/>
</dbReference>
<dbReference type="Proteomes" id="UP000032566">
    <property type="component" value="Unassembled WGS sequence"/>
</dbReference>
<dbReference type="STRING" id="80878.RP29_17150"/>
<proteinExistence type="predicted"/>
<dbReference type="PATRIC" id="fig|80878.5.peg.3361"/>
<accession>A0A0D7K4S5</accession>
<dbReference type="AlphaFoldDB" id="A0A0D7K4S5"/>
<gene>
    <name evidence="1" type="ORF">RP29_17150</name>
</gene>
<dbReference type="RefSeq" id="WP_044401432.1">
    <property type="nucleotide sequence ID" value="NZ_JXYQ01000066.1"/>
</dbReference>
<evidence type="ECO:0008006" key="3">
    <source>
        <dbReference type="Google" id="ProtNLM"/>
    </source>
</evidence>
<dbReference type="InterPro" id="IPR007402">
    <property type="entry name" value="DUF455"/>
</dbReference>
<reference evidence="1 2" key="1">
    <citation type="submission" date="2014-12" db="EMBL/GenBank/DDBJ databases">
        <title>Isolation of bacteria from lake water.</title>
        <authorList>
            <person name="Sheng K.-Y."/>
            <person name="Chin P.-S."/>
            <person name="Chan K.-G."/>
            <person name="Tan G.S."/>
        </authorList>
    </citation>
    <scope>NUCLEOTIDE SEQUENCE [LARGE SCALE GENOMIC DNA]</scope>
    <source>
        <strain evidence="1 2">KY4</strain>
    </source>
</reference>
<dbReference type="Pfam" id="PF04305">
    <property type="entry name" value="DUF455"/>
    <property type="match status" value="1"/>
</dbReference>
<keyword evidence="2" id="KW-1185">Reference proteome</keyword>
<sequence length="267" mass="30239">MELRQCALQVLQLADPDQKSAAALSLQAQLATYSIAEKFTPSPAEIGTLPGHPERPLLLRHTEMARRSPATPEGRAVLVHAIAHIEFNAINLALDAIWRFDGMPPAYYHDWLRVAAEEATHFEMLRSHLRTQGYDYGDFPAHQGLWTMCEKTQHDIVARMALVPRTMEARGLDATPLIQRKLRQVGTSDALAAVTILDTILHDEVGHVAIGNHWYRWLCEREGLSPETHYAVLVRQYEAPRLKPPFNDEARRRAGFTETELQWLQQG</sequence>
<dbReference type="PIRSF" id="PIRSF012318">
    <property type="entry name" value="UCP012318"/>
    <property type="match status" value="1"/>
</dbReference>
<dbReference type="PANTHER" id="PTHR42782">
    <property type="entry name" value="SI:CH73-314G15.3"/>
    <property type="match status" value="1"/>
</dbReference>
<name>A0A0D7K4S5_9BURK</name>
<dbReference type="SUPFAM" id="SSF47240">
    <property type="entry name" value="Ferritin-like"/>
    <property type="match status" value="1"/>
</dbReference>
<dbReference type="EMBL" id="JXYQ01000066">
    <property type="protein sequence ID" value="KJA09331.1"/>
    <property type="molecule type" value="Genomic_DNA"/>
</dbReference>
<comment type="caution">
    <text evidence="1">The sequence shown here is derived from an EMBL/GenBank/DDBJ whole genome shotgun (WGS) entry which is preliminary data.</text>
</comment>
<evidence type="ECO:0000313" key="1">
    <source>
        <dbReference type="EMBL" id="KJA09331.1"/>
    </source>
</evidence>
<dbReference type="CDD" id="cd00657">
    <property type="entry name" value="Ferritin_like"/>
    <property type="match status" value="1"/>
</dbReference>
<protein>
    <recommendedName>
        <fullName evidence="3">Ferritin-like domain-containing protein</fullName>
    </recommendedName>
</protein>
<dbReference type="OrthoDB" id="9778629at2"/>
<evidence type="ECO:0000313" key="2">
    <source>
        <dbReference type="Proteomes" id="UP000032566"/>
    </source>
</evidence>
<dbReference type="InterPro" id="IPR009078">
    <property type="entry name" value="Ferritin-like_SF"/>
</dbReference>
<organism evidence="1 2">
    <name type="scientific">Acidovorax temperans</name>
    <dbReference type="NCBI Taxonomy" id="80878"/>
    <lineage>
        <taxon>Bacteria</taxon>
        <taxon>Pseudomonadati</taxon>
        <taxon>Pseudomonadota</taxon>
        <taxon>Betaproteobacteria</taxon>
        <taxon>Burkholderiales</taxon>
        <taxon>Comamonadaceae</taxon>
        <taxon>Acidovorax</taxon>
    </lineage>
</organism>